<keyword evidence="1" id="KW-1133">Transmembrane helix</keyword>
<keyword evidence="1" id="KW-0472">Membrane</keyword>
<feature type="transmembrane region" description="Helical" evidence="1">
    <location>
        <begin position="38"/>
        <end position="61"/>
    </location>
</feature>
<evidence type="ECO:0000313" key="2">
    <source>
        <dbReference type="EMBL" id="QBX79440.1"/>
    </source>
</evidence>
<evidence type="ECO:0000256" key="1">
    <source>
        <dbReference type="SAM" id="Phobius"/>
    </source>
</evidence>
<sequence length="68" mass="7523">MADITLNIERAPDYASKMVSKKTHRTLAMVKLSCQAQFAIAFYLFAGGVIGAISLALYLMMQEGVFLY</sequence>
<evidence type="ECO:0000313" key="3">
    <source>
        <dbReference type="Proteomes" id="UP000296284"/>
    </source>
</evidence>
<name>A0ABX5T2Y8_9ENTR</name>
<proteinExistence type="predicted"/>
<reference evidence="2 3" key="1">
    <citation type="submission" date="2019-03" db="EMBL/GenBank/DDBJ databases">
        <title>Complete genome sequence of Citrobacter sp. SNU WT2 isolated from diseased rainbow trout.</title>
        <authorList>
            <person name="Oh W.T."/>
            <person name="Park S.C."/>
        </authorList>
    </citation>
    <scope>NUCLEOTIDE SEQUENCE [LARGE SCALE GENOMIC DNA]</scope>
    <source>
        <strain evidence="2 3">SNU WT2</strain>
    </source>
</reference>
<dbReference type="EMBL" id="CP038469">
    <property type="protein sequence ID" value="QBX79440.1"/>
    <property type="molecule type" value="Genomic_DNA"/>
</dbReference>
<keyword evidence="1" id="KW-0812">Transmembrane</keyword>
<accession>A0ABX5T2Y8</accession>
<keyword evidence="3" id="KW-1185">Reference proteome</keyword>
<organism evidence="2 3">
    <name type="scientific">Citrobacter tructae</name>
    <dbReference type="NCBI Taxonomy" id="2562449"/>
    <lineage>
        <taxon>Bacteria</taxon>
        <taxon>Pseudomonadati</taxon>
        <taxon>Pseudomonadota</taxon>
        <taxon>Gammaproteobacteria</taxon>
        <taxon>Enterobacterales</taxon>
        <taxon>Enterobacteriaceae</taxon>
        <taxon>Citrobacter</taxon>
    </lineage>
</organism>
<gene>
    <name evidence="2" type="ORF">E4Z61_03320</name>
</gene>
<protein>
    <submittedName>
        <fullName evidence="2">Uncharacterized protein</fullName>
    </submittedName>
</protein>
<dbReference type="RefSeq" id="WP_135321521.1">
    <property type="nucleotide sequence ID" value="NZ_CP038469.1"/>
</dbReference>
<dbReference type="Proteomes" id="UP000296284">
    <property type="component" value="Chromosome"/>
</dbReference>